<accession>A0AA88CRL0</accession>
<name>A0AA88CRL0_FICCA</name>
<dbReference type="Proteomes" id="UP001187192">
    <property type="component" value="Unassembled WGS sequence"/>
</dbReference>
<reference evidence="1" key="1">
    <citation type="submission" date="2023-07" db="EMBL/GenBank/DDBJ databases">
        <title>draft genome sequence of fig (Ficus carica).</title>
        <authorList>
            <person name="Takahashi T."/>
            <person name="Nishimura K."/>
        </authorList>
    </citation>
    <scope>NUCLEOTIDE SEQUENCE</scope>
</reference>
<proteinExistence type="predicted"/>
<evidence type="ECO:0000313" key="2">
    <source>
        <dbReference type="Proteomes" id="UP001187192"/>
    </source>
</evidence>
<organism evidence="1 2">
    <name type="scientific">Ficus carica</name>
    <name type="common">Common fig</name>
    <dbReference type="NCBI Taxonomy" id="3494"/>
    <lineage>
        <taxon>Eukaryota</taxon>
        <taxon>Viridiplantae</taxon>
        <taxon>Streptophyta</taxon>
        <taxon>Embryophyta</taxon>
        <taxon>Tracheophyta</taxon>
        <taxon>Spermatophyta</taxon>
        <taxon>Magnoliopsida</taxon>
        <taxon>eudicotyledons</taxon>
        <taxon>Gunneridae</taxon>
        <taxon>Pentapetalae</taxon>
        <taxon>rosids</taxon>
        <taxon>fabids</taxon>
        <taxon>Rosales</taxon>
        <taxon>Moraceae</taxon>
        <taxon>Ficeae</taxon>
        <taxon>Ficus</taxon>
    </lineage>
</organism>
<comment type="caution">
    <text evidence="1">The sequence shown here is derived from an EMBL/GenBank/DDBJ whole genome shotgun (WGS) entry which is preliminary data.</text>
</comment>
<dbReference type="EMBL" id="BTGU01000002">
    <property type="protein sequence ID" value="GMN27326.1"/>
    <property type="molecule type" value="Genomic_DNA"/>
</dbReference>
<dbReference type="AlphaFoldDB" id="A0AA88CRL0"/>
<gene>
    <name evidence="1" type="ORF">TIFTF001_001589</name>
</gene>
<sequence length="61" mass="6890">MSSISFSLLPPRDALEISSKDHWSLRRSSHTRNAQLGIKICSTSSPILSHPHTKELFPQFD</sequence>
<keyword evidence="2" id="KW-1185">Reference proteome</keyword>
<protein>
    <submittedName>
        <fullName evidence="1">Uncharacterized protein</fullName>
    </submittedName>
</protein>
<evidence type="ECO:0000313" key="1">
    <source>
        <dbReference type="EMBL" id="GMN27326.1"/>
    </source>
</evidence>